<feature type="transmembrane region" description="Helical" evidence="5">
    <location>
        <begin position="33"/>
        <end position="55"/>
    </location>
</feature>
<dbReference type="GO" id="GO:0016020">
    <property type="term" value="C:membrane"/>
    <property type="evidence" value="ECO:0007669"/>
    <property type="project" value="UniProtKB-SubCell"/>
</dbReference>
<dbReference type="AlphaFoldDB" id="A0A5C8ZCT5"/>
<evidence type="ECO:0000256" key="3">
    <source>
        <dbReference type="ARBA" id="ARBA00022989"/>
    </source>
</evidence>
<feature type="transmembrane region" description="Helical" evidence="5">
    <location>
        <begin position="205"/>
        <end position="233"/>
    </location>
</feature>
<evidence type="ECO:0000256" key="1">
    <source>
        <dbReference type="ARBA" id="ARBA00004141"/>
    </source>
</evidence>
<keyword evidence="3 5" id="KW-1133">Transmembrane helix</keyword>
<proteinExistence type="predicted"/>
<reference evidence="6 7" key="1">
    <citation type="submission" date="2019-07" db="EMBL/GenBank/DDBJ databases">
        <title>Reinekea sp. strain SSH23 genome sequencing and assembly.</title>
        <authorList>
            <person name="Kim I."/>
        </authorList>
    </citation>
    <scope>NUCLEOTIDE SEQUENCE [LARGE SCALE GENOMIC DNA]</scope>
    <source>
        <strain evidence="6 7">SSH23</strain>
    </source>
</reference>
<gene>
    <name evidence="6" type="ORF">FME95_09020</name>
</gene>
<keyword evidence="4 5" id="KW-0472">Membrane</keyword>
<dbReference type="Pfam" id="PF04172">
    <property type="entry name" value="LrgB"/>
    <property type="match status" value="1"/>
</dbReference>
<dbReference type="EMBL" id="VKAD01000001">
    <property type="protein sequence ID" value="TXR54660.1"/>
    <property type="molecule type" value="Genomic_DNA"/>
</dbReference>
<dbReference type="Proteomes" id="UP000321764">
    <property type="component" value="Unassembled WGS sequence"/>
</dbReference>
<feature type="transmembrane region" description="Helical" evidence="5">
    <location>
        <begin position="61"/>
        <end position="82"/>
    </location>
</feature>
<dbReference type="PANTHER" id="PTHR30249:SF0">
    <property type="entry name" value="PLASTIDAL GLYCOLATE_GLYCERATE TRANSLOCATOR 1, CHLOROPLASTIC"/>
    <property type="match status" value="1"/>
</dbReference>
<feature type="transmembrane region" description="Helical" evidence="5">
    <location>
        <begin position="94"/>
        <end position="118"/>
    </location>
</feature>
<evidence type="ECO:0000256" key="2">
    <source>
        <dbReference type="ARBA" id="ARBA00022692"/>
    </source>
</evidence>
<sequence>MRAARMINLIYLPLTIGLFLLAQQLYKKFPTPLLNPVLVSLTALVLLLLFAQIDYSHYNQYASVLTFLLKPAVVALGVPLYQQLHSIKKELPQILSLVFVSVVIAVVSTTALALLVGASAQIAASLSPKSVTTPIAVLIADQIGGQPSIAAIAVMVTGLVGSVVGVPWLRAMRVHHPKAQGIAMGTACHALGTARIVEEGAQQGAYSAFALVLSAILSSLLCPILVPLVSAWLA</sequence>
<evidence type="ECO:0000313" key="7">
    <source>
        <dbReference type="Proteomes" id="UP000321764"/>
    </source>
</evidence>
<name>A0A5C8ZCT5_9GAMM</name>
<accession>A0A5C8ZCT5</accession>
<evidence type="ECO:0000256" key="4">
    <source>
        <dbReference type="ARBA" id="ARBA00023136"/>
    </source>
</evidence>
<dbReference type="OrthoDB" id="9811701at2"/>
<dbReference type="InterPro" id="IPR007300">
    <property type="entry name" value="CidB/LrgB"/>
</dbReference>
<comment type="caution">
    <text evidence="6">The sequence shown here is derived from an EMBL/GenBank/DDBJ whole genome shotgun (WGS) entry which is preliminary data.</text>
</comment>
<organism evidence="6 7">
    <name type="scientific">Reinekea thalattae</name>
    <dbReference type="NCBI Taxonomy" id="2593301"/>
    <lineage>
        <taxon>Bacteria</taxon>
        <taxon>Pseudomonadati</taxon>
        <taxon>Pseudomonadota</taxon>
        <taxon>Gammaproteobacteria</taxon>
        <taxon>Oceanospirillales</taxon>
        <taxon>Saccharospirillaceae</taxon>
        <taxon>Reinekea</taxon>
    </lineage>
</organism>
<protein>
    <submittedName>
        <fullName evidence="6">LrgB family protein</fullName>
    </submittedName>
</protein>
<dbReference type="PANTHER" id="PTHR30249">
    <property type="entry name" value="PUTATIVE SEROTONIN TRANSPORTER"/>
    <property type="match status" value="1"/>
</dbReference>
<keyword evidence="7" id="KW-1185">Reference proteome</keyword>
<evidence type="ECO:0000313" key="6">
    <source>
        <dbReference type="EMBL" id="TXR54660.1"/>
    </source>
</evidence>
<evidence type="ECO:0000256" key="5">
    <source>
        <dbReference type="SAM" id="Phobius"/>
    </source>
</evidence>
<keyword evidence="2 5" id="KW-0812">Transmembrane</keyword>
<comment type="subcellular location">
    <subcellularLocation>
        <location evidence="1">Membrane</location>
        <topology evidence="1">Multi-pass membrane protein</topology>
    </subcellularLocation>
</comment>
<feature type="transmembrane region" description="Helical" evidence="5">
    <location>
        <begin position="6"/>
        <end position="26"/>
    </location>
</feature>
<feature type="transmembrane region" description="Helical" evidence="5">
    <location>
        <begin position="149"/>
        <end position="169"/>
    </location>
</feature>